<keyword evidence="11 14" id="KW-1133">Transmembrane helix</keyword>
<keyword evidence="7" id="KW-1003">Cell membrane</keyword>
<dbReference type="GO" id="GO:0005923">
    <property type="term" value="C:bicellular tight junction"/>
    <property type="evidence" value="ECO:0007669"/>
    <property type="project" value="UniProtKB-SubCell"/>
</dbReference>
<evidence type="ECO:0000313" key="17">
    <source>
        <dbReference type="Proteomes" id="UP000198500"/>
    </source>
</evidence>
<dbReference type="EMBL" id="FNNI01000001">
    <property type="protein sequence ID" value="SDW19993.1"/>
    <property type="molecule type" value="Genomic_DNA"/>
</dbReference>
<evidence type="ECO:0000313" key="16">
    <source>
        <dbReference type="EMBL" id="SDW19993.1"/>
    </source>
</evidence>
<dbReference type="InterPro" id="IPR006916">
    <property type="entry name" value="POPDC1-3"/>
</dbReference>
<reference evidence="16 17" key="1">
    <citation type="submission" date="2016-10" db="EMBL/GenBank/DDBJ databases">
        <authorList>
            <person name="de Groot N.N."/>
        </authorList>
    </citation>
    <scope>NUCLEOTIDE SEQUENCE [LARGE SCALE GENOMIC DNA]</scope>
    <source>
        <strain evidence="16 17">DSM 19219</strain>
    </source>
</reference>
<evidence type="ECO:0000256" key="13">
    <source>
        <dbReference type="ARBA" id="ARBA00023180"/>
    </source>
</evidence>
<comment type="similarity">
    <text evidence="4">Belongs to the popeye family.</text>
</comment>
<dbReference type="Pfam" id="PF04831">
    <property type="entry name" value="POPDC1-3"/>
    <property type="match status" value="1"/>
</dbReference>
<dbReference type="Pfam" id="PF00027">
    <property type="entry name" value="cNMP_binding"/>
    <property type="match status" value="1"/>
</dbReference>
<evidence type="ECO:0000256" key="12">
    <source>
        <dbReference type="ARBA" id="ARBA00023136"/>
    </source>
</evidence>
<dbReference type="PANTHER" id="PTHR12101">
    <property type="entry name" value="POPEYE DOMAIN CONTAINING PROTEIN"/>
    <property type="match status" value="1"/>
</dbReference>
<feature type="transmembrane region" description="Helical" evidence="14">
    <location>
        <begin position="6"/>
        <end position="26"/>
    </location>
</feature>
<keyword evidence="17" id="KW-1185">Reference proteome</keyword>
<dbReference type="PANTHER" id="PTHR12101:SF17">
    <property type="entry name" value="BLOOD VESSEL EPICARDIAL SUBSTANCE"/>
    <property type="match status" value="1"/>
</dbReference>
<keyword evidence="6" id="KW-0217">Developmental protein</keyword>
<dbReference type="RefSeq" id="WP_092567763.1">
    <property type="nucleotide sequence ID" value="NZ_BMXH01000001.1"/>
</dbReference>
<dbReference type="AlphaFoldDB" id="A0A1H2RKI6"/>
<dbReference type="InterPro" id="IPR014710">
    <property type="entry name" value="RmlC-like_jellyroll"/>
</dbReference>
<evidence type="ECO:0000256" key="11">
    <source>
        <dbReference type="ARBA" id="ARBA00022989"/>
    </source>
</evidence>
<protein>
    <submittedName>
        <fullName evidence="16">Cyclic nucleotide-binding domain-containing protein</fullName>
    </submittedName>
</protein>
<feature type="domain" description="Cyclic nucleotide-binding" evidence="15">
    <location>
        <begin position="122"/>
        <end position="192"/>
    </location>
</feature>
<dbReference type="Gene3D" id="2.60.120.10">
    <property type="entry name" value="Jelly Rolls"/>
    <property type="match status" value="1"/>
</dbReference>
<comment type="subcellular location">
    <subcellularLocation>
        <location evidence="3">Cell junction</location>
        <location evidence="3">Tight junction</location>
    </subcellularLocation>
    <subcellularLocation>
        <location evidence="1">Lateral cell membrane</location>
    </subcellularLocation>
    <subcellularLocation>
        <location evidence="2">Membrane</location>
        <topology evidence="2">Multi-pass membrane protein</topology>
    </subcellularLocation>
</comment>
<dbReference type="GO" id="GO:0030552">
    <property type="term" value="F:cAMP binding"/>
    <property type="evidence" value="ECO:0007669"/>
    <property type="project" value="TreeGrafter"/>
</dbReference>
<dbReference type="CDD" id="cd00038">
    <property type="entry name" value="CAP_ED"/>
    <property type="match status" value="1"/>
</dbReference>
<keyword evidence="12 14" id="KW-0472">Membrane</keyword>
<dbReference type="STRING" id="574349.SAMN05443545_101350"/>
<evidence type="ECO:0000256" key="4">
    <source>
        <dbReference type="ARBA" id="ARBA00007146"/>
    </source>
</evidence>
<keyword evidence="8 14" id="KW-0812">Transmembrane</keyword>
<name>A0A1H2RKI6_9GAMM</name>
<evidence type="ECO:0000256" key="1">
    <source>
        <dbReference type="ARBA" id="ARBA00004124"/>
    </source>
</evidence>
<dbReference type="OrthoDB" id="61906at2"/>
<feature type="transmembrane region" description="Helical" evidence="14">
    <location>
        <begin position="59"/>
        <end position="77"/>
    </location>
</feature>
<dbReference type="PROSITE" id="PS50042">
    <property type="entry name" value="CNMP_BINDING_3"/>
    <property type="match status" value="1"/>
</dbReference>
<sequence>MHEFVSQSLFLDSGMVSLSYAIMLVAYLVRDILILRILLIVASMAMLLYGASIDNLAMLVWNSLFVAVNGVQVAILLHERRMLELPDELDRIHRAVFWFMTAREFRQLWQRGQRETRYSGRILRQGEVPDRIYLVLDGEVRVERDGHTVACLGPMYLVGEMSYINHASANADVVIDDHAELMIWTHEDLHRLERKRPHLIQKFNVIVGQDLVRKIGA</sequence>
<keyword evidence="9" id="KW-0130">Cell adhesion</keyword>
<dbReference type="GO" id="GO:0016328">
    <property type="term" value="C:lateral plasma membrane"/>
    <property type="evidence" value="ECO:0007669"/>
    <property type="project" value="UniProtKB-SubCell"/>
</dbReference>
<evidence type="ECO:0000256" key="6">
    <source>
        <dbReference type="ARBA" id="ARBA00022473"/>
    </source>
</evidence>
<evidence type="ECO:0000256" key="9">
    <source>
        <dbReference type="ARBA" id="ARBA00022889"/>
    </source>
</evidence>
<evidence type="ECO:0000256" key="3">
    <source>
        <dbReference type="ARBA" id="ARBA00004435"/>
    </source>
</evidence>
<keyword evidence="13" id="KW-0325">Glycoprotein</keyword>
<dbReference type="GO" id="GO:0007155">
    <property type="term" value="P:cell adhesion"/>
    <property type="evidence" value="ECO:0007669"/>
    <property type="project" value="UniProtKB-KW"/>
</dbReference>
<dbReference type="InterPro" id="IPR000595">
    <property type="entry name" value="cNMP-bd_dom"/>
</dbReference>
<dbReference type="SUPFAM" id="SSF51206">
    <property type="entry name" value="cAMP-binding domain-like"/>
    <property type="match status" value="1"/>
</dbReference>
<evidence type="ECO:0000256" key="2">
    <source>
        <dbReference type="ARBA" id="ARBA00004141"/>
    </source>
</evidence>
<evidence type="ECO:0000256" key="14">
    <source>
        <dbReference type="SAM" id="Phobius"/>
    </source>
</evidence>
<dbReference type="InterPro" id="IPR018490">
    <property type="entry name" value="cNMP-bd_dom_sf"/>
</dbReference>
<keyword evidence="5" id="KW-0796">Tight junction</keyword>
<organism evidence="16 17">
    <name type="scientific">Aidingimonas halophila</name>
    <dbReference type="NCBI Taxonomy" id="574349"/>
    <lineage>
        <taxon>Bacteria</taxon>
        <taxon>Pseudomonadati</taxon>
        <taxon>Pseudomonadota</taxon>
        <taxon>Gammaproteobacteria</taxon>
        <taxon>Oceanospirillales</taxon>
        <taxon>Halomonadaceae</taxon>
        <taxon>Aidingimonas</taxon>
    </lineage>
</organism>
<dbReference type="Proteomes" id="UP000198500">
    <property type="component" value="Unassembled WGS sequence"/>
</dbReference>
<feature type="transmembrane region" description="Helical" evidence="14">
    <location>
        <begin position="33"/>
        <end position="53"/>
    </location>
</feature>
<evidence type="ECO:0000259" key="15">
    <source>
        <dbReference type="PROSITE" id="PS50042"/>
    </source>
</evidence>
<keyword evidence="10" id="KW-0965">Cell junction</keyword>
<proteinExistence type="inferred from homology"/>
<evidence type="ECO:0000256" key="8">
    <source>
        <dbReference type="ARBA" id="ARBA00022692"/>
    </source>
</evidence>
<evidence type="ECO:0000256" key="10">
    <source>
        <dbReference type="ARBA" id="ARBA00022949"/>
    </source>
</evidence>
<gene>
    <name evidence="16" type="ORF">SAMN05443545_101350</name>
</gene>
<dbReference type="InterPro" id="IPR055272">
    <property type="entry name" value="POPDC1-3_dom"/>
</dbReference>
<evidence type="ECO:0000256" key="5">
    <source>
        <dbReference type="ARBA" id="ARBA00022427"/>
    </source>
</evidence>
<evidence type="ECO:0000256" key="7">
    <source>
        <dbReference type="ARBA" id="ARBA00022475"/>
    </source>
</evidence>
<accession>A0A1H2RKI6</accession>